<comment type="caution">
    <text evidence="2">The sequence shown here is derived from an EMBL/GenBank/DDBJ whole genome shotgun (WGS) entry which is preliminary data.</text>
</comment>
<keyword evidence="1" id="KW-1133">Transmembrane helix</keyword>
<reference evidence="2 3" key="1">
    <citation type="submission" date="2024-05" db="EMBL/GenBank/DDBJ databases">
        <title>Burkholderia sp. Nov. a novel bacteria isolated from rhizosphere soil of Camellia sinensis.</title>
        <authorList>
            <person name="Dong Y."/>
        </authorList>
    </citation>
    <scope>NUCLEOTIDE SEQUENCE [LARGE SCALE GENOMIC DNA]</scope>
    <source>
        <strain evidence="2 3">GS2Y</strain>
    </source>
</reference>
<sequence length="155" mass="17587">MTWLGPLASFGGSVIVAIITALLTVRLALKRFYAEKWWERQSAAYESIFEALHHVRNYTDTNLSFSLRGRELPEEGERELTEKLQGAMAELRKQVDIGSFVLSESAIHVMVKLMSDLDGSTKTTCWQEHLELKLASVDSCLSSMRLIARKDLRLK</sequence>
<gene>
    <name evidence="2" type="ORF">VOI36_21725</name>
</gene>
<name>A0ABU9WKB7_9BURK</name>
<proteinExistence type="predicted"/>
<evidence type="ECO:0008006" key="4">
    <source>
        <dbReference type="Google" id="ProtNLM"/>
    </source>
</evidence>
<evidence type="ECO:0000256" key="1">
    <source>
        <dbReference type="SAM" id="Phobius"/>
    </source>
</evidence>
<dbReference type="RefSeq" id="WP_343493446.1">
    <property type="nucleotide sequence ID" value="NZ_JBCPYA010000009.1"/>
</dbReference>
<accession>A0ABU9WKB7</accession>
<evidence type="ECO:0000313" key="3">
    <source>
        <dbReference type="Proteomes" id="UP001466933"/>
    </source>
</evidence>
<dbReference type="EMBL" id="JBCPYA010000009">
    <property type="protein sequence ID" value="MEN2472530.1"/>
    <property type="molecule type" value="Genomic_DNA"/>
</dbReference>
<dbReference type="Proteomes" id="UP001466933">
    <property type="component" value="Unassembled WGS sequence"/>
</dbReference>
<keyword evidence="3" id="KW-1185">Reference proteome</keyword>
<organism evidence="2 3">
    <name type="scientific">Burkholderia theae</name>
    <dbReference type="NCBI Taxonomy" id="3143496"/>
    <lineage>
        <taxon>Bacteria</taxon>
        <taxon>Pseudomonadati</taxon>
        <taxon>Pseudomonadota</taxon>
        <taxon>Betaproteobacteria</taxon>
        <taxon>Burkholderiales</taxon>
        <taxon>Burkholderiaceae</taxon>
        <taxon>Burkholderia</taxon>
    </lineage>
</organism>
<evidence type="ECO:0000313" key="2">
    <source>
        <dbReference type="EMBL" id="MEN2472530.1"/>
    </source>
</evidence>
<keyword evidence="1" id="KW-0472">Membrane</keyword>
<protein>
    <recommendedName>
        <fullName evidence="4">DUF4760 domain-containing protein</fullName>
    </recommendedName>
</protein>
<keyword evidence="1" id="KW-0812">Transmembrane</keyword>
<feature type="transmembrane region" description="Helical" evidence="1">
    <location>
        <begin position="6"/>
        <end position="29"/>
    </location>
</feature>